<comment type="caution">
    <text evidence="1">The sequence shown here is derived from an EMBL/GenBank/DDBJ whole genome shotgun (WGS) entry which is preliminary data.</text>
</comment>
<gene>
    <name evidence="1" type="ORF">CPB84DRAFT_414327</name>
</gene>
<sequence length="195" mass="21818">MVIILRRPPGNKRQGRTEGEGRERRLSLIHLRVEINRPFRDSHLHPFTCLHSLCAELACPFHSYAVLLFLSEAIILLPNCSPSYWTPATVILSSSTSQQDSCIPTQLKAMDSSSDVGLEIVGDNLVLIHFICQFTPPTPVLPSCLIKLTASHVFLLVKDNFPDGMSYCAEYIPTLVLVHDTEMRVVCCCCCYQGR</sequence>
<keyword evidence="2" id="KW-1185">Reference proteome</keyword>
<accession>A0A9P5TGY9</accession>
<evidence type="ECO:0000313" key="2">
    <source>
        <dbReference type="Proteomes" id="UP000724874"/>
    </source>
</evidence>
<reference evidence="1" key="1">
    <citation type="submission" date="2020-11" db="EMBL/GenBank/DDBJ databases">
        <authorList>
            <consortium name="DOE Joint Genome Institute"/>
            <person name="Ahrendt S."/>
            <person name="Riley R."/>
            <person name="Andreopoulos W."/>
            <person name="LaButti K."/>
            <person name="Pangilinan J."/>
            <person name="Ruiz-duenas F.J."/>
            <person name="Barrasa J.M."/>
            <person name="Sanchez-Garcia M."/>
            <person name="Camarero S."/>
            <person name="Miyauchi S."/>
            <person name="Serrano A."/>
            <person name="Linde D."/>
            <person name="Babiker R."/>
            <person name="Drula E."/>
            <person name="Ayuso-Fernandez I."/>
            <person name="Pacheco R."/>
            <person name="Padilla G."/>
            <person name="Ferreira P."/>
            <person name="Barriuso J."/>
            <person name="Kellner H."/>
            <person name="Castanera R."/>
            <person name="Alfaro M."/>
            <person name="Ramirez L."/>
            <person name="Pisabarro A.G."/>
            <person name="Kuo A."/>
            <person name="Tritt A."/>
            <person name="Lipzen A."/>
            <person name="He G."/>
            <person name="Yan M."/>
            <person name="Ng V."/>
            <person name="Cullen D."/>
            <person name="Martin F."/>
            <person name="Rosso M.-N."/>
            <person name="Henrissat B."/>
            <person name="Hibbett D."/>
            <person name="Martinez A.T."/>
            <person name="Grigoriev I.V."/>
        </authorList>
    </citation>
    <scope>NUCLEOTIDE SEQUENCE</scope>
    <source>
        <strain evidence="1">AH 44721</strain>
    </source>
</reference>
<proteinExistence type="predicted"/>
<organism evidence="1 2">
    <name type="scientific">Gymnopilus junonius</name>
    <name type="common">Spectacular rustgill mushroom</name>
    <name type="synonym">Gymnopilus spectabilis subsp. junonius</name>
    <dbReference type="NCBI Taxonomy" id="109634"/>
    <lineage>
        <taxon>Eukaryota</taxon>
        <taxon>Fungi</taxon>
        <taxon>Dikarya</taxon>
        <taxon>Basidiomycota</taxon>
        <taxon>Agaricomycotina</taxon>
        <taxon>Agaricomycetes</taxon>
        <taxon>Agaricomycetidae</taxon>
        <taxon>Agaricales</taxon>
        <taxon>Agaricineae</taxon>
        <taxon>Hymenogastraceae</taxon>
        <taxon>Gymnopilus</taxon>
    </lineage>
</organism>
<dbReference type="Proteomes" id="UP000724874">
    <property type="component" value="Unassembled WGS sequence"/>
</dbReference>
<evidence type="ECO:0000313" key="1">
    <source>
        <dbReference type="EMBL" id="KAF8876437.1"/>
    </source>
</evidence>
<name>A0A9P5TGY9_GYMJU</name>
<dbReference type="AlphaFoldDB" id="A0A9P5TGY9"/>
<protein>
    <submittedName>
        <fullName evidence="1">Uncharacterized protein</fullName>
    </submittedName>
</protein>
<dbReference type="EMBL" id="JADNYJ010000182">
    <property type="protein sequence ID" value="KAF8876437.1"/>
    <property type="molecule type" value="Genomic_DNA"/>
</dbReference>